<evidence type="ECO:0000313" key="2">
    <source>
        <dbReference type="EMBL" id="PSK37447.1"/>
    </source>
</evidence>
<dbReference type="Pfam" id="PF12716">
    <property type="entry name" value="Apq12"/>
    <property type="match status" value="1"/>
</dbReference>
<dbReference type="OrthoDB" id="3559694at2759"/>
<keyword evidence="1" id="KW-0472">Membrane</keyword>
<accession>A0A2P7YNA5</accession>
<dbReference type="AlphaFoldDB" id="A0A2P7YNA5"/>
<proteinExistence type="predicted"/>
<evidence type="ECO:0000256" key="1">
    <source>
        <dbReference type="SAM" id="Phobius"/>
    </source>
</evidence>
<keyword evidence="3" id="KW-1185">Reference proteome</keyword>
<keyword evidence="1" id="KW-0812">Transmembrane</keyword>
<organism evidence="2 3">
    <name type="scientific">Elsinoe australis</name>
    <dbReference type="NCBI Taxonomy" id="40998"/>
    <lineage>
        <taxon>Eukaryota</taxon>
        <taxon>Fungi</taxon>
        <taxon>Dikarya</taxon>
        <taxon>Ascomycota</taxon>
        <taxon>Pezizomycotina</taxon>
        <taxon>Dothideomycetes</taxon>
        <taxon>Dothideomycetidae</taxon>
        <taxon>Myriangiales</taxon>
        <taxon>Elsinoaceae</taxon>
        <taxon>Elsinoe</taxon>
    </lineage>
</organism>
<dbReference type="InterPro" id="IPR024316">
    <property type="entry name" value="APQ12"/>
</dbReference>
<name>A0A2P7YNA5_9PEZI</name>
<protein>
    <recommendedName>
        <fullName evidence="4">Nuclear pore assembly and biogenesis-domain-containing protein</fullName>
    </recommendedName>
</protein>
<sequence length="162" mass="18743">MEEIQEHITSLYTFYNTHSSTISTITNYITRLNLFLQSHILPFFLRLTEKPDLASLALLLILLFISLKVLNLLYQAVMWWVRLAFRLVFWGAIIATVTWLFVRGPDGVMDDMSRLADTWKGEYGYWQAREQEARYFRDGRPGYAGGTGHGGGYRAYGRGRGY</sequence>
<gene>
    <name evidence="2" type="ORF">B9Z65_2189</name>
</gene>
<comment type="caution">
    <text evidence="2">The sequence shown here is derived from an EMBL/GenBank/DDBJ whole genome shotgun (WGS) entry which is preliminary data.</text>
</comment>
<dbReference type="Proteomes" id="UP000243723">
    <property type="component" value="Unassembled WGS sequence"/>
</dbReference>
<evidence type="ECO:0000313" key="3">
    <source>
        <dbReference type="Proteomes" id="UP000243723"/>
    </source>
</evidence>
<keyword evidence="1" id="KW-1133">Transmembrane helix</keyword>
<reference evidence="2 3" key="1">
    <citation type="submission" date="2017-05" db="EMBL/GenBank/DDBJ databases">
        <title>Draft genome sequence of Elsinoe australis.</title>
        <authorList>
            <person name="Cheng Q."/>
        </authorList>
    </citation>
    <scope>NUCLEOTIDE SEQUENCE [LARGE SCALE GENOMIC DNA]</scope>
    <source>
        <strain evidence="2 3">NL1</strain>
    </source>
</reference>
<feature type="transmembrane region" description="Helical" evidence="1">
    <location>
        <begin position="83"/>
        <end position="102"/>
    </location>
</feature>
<feature type="transmembrane region" description="Helical" evidence="1">
    <location>
        <begin position="53"/>
        <end position="77"/>
    </location>
</feature>
<evidence type="ECO:0008006" key="4">
    <source>
        <dbReference type="Google" id="ProtNLM"/>
    </source>
</evidence>
<dbReference type="EMBL" id="NHZQ01000412">
    <property type="protein sequence ID" value="PSK37447.1"/>
    <property type="molecule type" value="Genomic_DNA"/>
</dbReference>